<dbReference type="AlphaFoldDB" id="D8U1U9"/>
<dbReference type="Proteomes" id="UP000001058">
    <property type="component" value="Unassembled WGS sequence"/>
</dbReference>
<feature type="compositionally biased region" description="Polar residues" evidence="1">
    <location>
        <begin position="496"/>
        <end position="505"/>
    </location>
</feature>
<name>D8U1U9_VOLCA</name>
<sequence>MISYDYCTEAIHDCDVAARVDYVLLEDAFGLDPRVRFCLRNDEVAAITGRKERLFELVPEPQSTGSELPNDQEPDNLRQVSDGSRRASSFNSQGKAATSGGSLTQQDFDGERDRDQLPGWGRVSMVGDGDGTTRFHAATSIAVAVAMAVLGYCPKRRGNPPLLAPVGLALAAAAHKAACLEPAFDVLKLRFKLGKSLFRNLGQRADRTALSVADLEGAGSGRGAYQSVFSNYVPASTVPRVTSWLTDVLGFSLTDTKTTATLHVINQELNVHYSIALTMEGGDDSTASLRKLKVGGSKNPSVTLMSGPQQLDLRLKLITQFREHPGLMYDVDAHSTARRVAAAVRTEGFDGFIRSKRGLPRNRHLEYGRRKTKFVYEGFMPPSEGEGGCGQRLRVSVTQVQDDKGTHYEISGCLPDVDAKLRRLLAQHRPPPPSPPPPAASVDDSGCFVPEWRRRGSSGGSSVGPGLSPVPVPVGLSFSRSSSGSNSGGGGRLYDSVSSSPTWTHATLPDPDSQWAVGALSVLSSFVTELNSCVGTPVRGLGAVTADLKHPAIHKLTYSN</sequence>
<gene>
    <name evidence="2" type="ORF">VOLCADRAFT_93329</name>
</gene>
<feature type="compositionally biased region" description="Low complexity" evidence="1">
    <location>
        <begin position="464"/>
        <end position="485"/>
    </location>
</feature>
<evidence type="ECO:0000313" key="2">
    <source>
        <dbReference type="EMBL" id="EFJ46244.1"/>
    </source>
</evidence>
<dbReference type="EMBL" id="GL378352">
    <property type="protein sequence ID" value="EFJ46244.1"/>
    <property type="molecule type" value="Genomic_DNA"/>
</dbReference>
<dbReference type="GeneID" id="9627208"/>
<feature type="compositionally biased region" description="Polar residues" evidence="1">
    <location>
        <begin position="78"/>
        <end position="107"/>
    </location>
</feature>
<feature type="region of interest" description="Disordered" evidence="1">
    <location>
        <begin position="60"/>
        <end position="125"/>
    </location>
</feature>
<accession>D8U1U9</accession>
<proteinExistence type="predicted"/>
<dbReference type="RefSeq" id="XP_002952691.1">
    <property type="nucleotide sequence ID" value="XM_002952645.1"/>
</dbReference>
<protein>
    <submittedName>
        <fullName evidence="2">Uncharacterized protein</fullName>
    </submittedName>
</protein>
<dbReference type="InParanoid" id="D8U1U9"/>
<feature type="compositionally biased region" description="Pro residues" evidence="1">
    <location>
        <begin position="429"/>
        <end position="439"/>
    </location>
</feature>
<evidence type="ECO:0000256" key="1">
    <source>
        <dbReference type="SAM" id="MobiDB-lite"/>
    </source>
</evidence>
<keyword evidence="3" id="KW-1185">Reference proteome</keyword>
<evidence type="ECO:0000313" key="3">
    <source>
        <dbReference type="Proteomes" id="UP000001058"/>
    </source>
</evidence>
<dbReference type="KEGG" id="vcn:VOLCADRAFT_93329"/>
<dbReference type="OrthoDB" id="534209at2759"/>
<feature type="region of interest" description="Disordered" evidence="1">
    <location>
        <begin position="426"/>
        <end position="505"/>
    </location>
</feature>
<reference evidence="2 3" key="1">
    <citation type="journal article" date="2010" name="Science">
        <title>Genomic analysis of organismal complexity in the multicellular green alga Volvox carteri.</title>
        <authorList>
            <person name="Prochnik S.E."/>
            <person name="Umen J."/>
            <person name="Nedelcu A.M."/>
            <person name="Hallmann A."/>
            <person name="Miller S.M."/>
            <person name="Nishii I."/>
            <person name="Ferris P."/>
            <person name="Kuo A."/>
            <person name="Mitros T."/>
            <person name="Fritz-Laylin L.K."/>
            <person name="Hellsten U."/>
            <person name="Chapman J."/>
            <person name="Simakov O."/>
            <person name="Rensing S.A."/>
            <person name="Terry A."/>
            <person name="Pangilinan J."/>
            <person name="Kapitonov V."/>
            <person name="Jurka J."/>
            <person name="Salamov A."/>
            <person name="Shapiro H."/>
            <person name="Schmutz J."/>
            <person name="Grimwood J."/>
            <person name="Lindquist E."/>
            <person name="Lucas S."/>
            <person name="Grigoriev I.V."/>
            <person name="Schmitt R."/>
            <person name="Kirk D."/>
            <person name="Rokhsar D.S."/>
        </authorList>
    </citation>
    <scope>NUCLEOTIDE SEQUENCE [LARGE SCALE GENOMIC DNA]</scope>
    <source>
        <strain evidence="3">f. Nagariensis / Eve</strain>
    </source>
</reference>
<organism evidence="3">
    <name type="scientific">Volvox carteri f. nagariensis</name>
    <dbReference type="NCBI Taxonomy" id="3068"/>
    <lineage>
        <taxon>Eukaryota</taxon>
        <taxon>Viridiplantae</taxon>
        <taxon>Chlorophyta</taxon>
        <taxon>core chlorophytes</taxon>
        <taxon>Chlorophyceae</taxon>
        <taxon>CS clade</taxon>
        <taxon>Chlamydomonadales</taxon>
        <taxon>Volvocaceae</taxon>
        <taxon>Volvox</taxon>
    </lineage>
</organism>